<keyword evidence="3" id="KW-0804">Transcription</keyword>
<dbReference type="PROSITE" id="PS01124">
    <property type="entry name" value="HTH_ARAC_FAMILY_2"/>
    <property type="match status" value="1"/>
</dbReference>
<evidence type="ECO:0000313" key="6">
    <source>
        <dbReference type="Proteomes" id="UP000307510"/>
    </source>
</evidence>
<dbReference type="PANTHER" id="PTHR47894">
    <property type="entry name" value="HTH-TYPE TRANSCRIPTIONAL REGULATOR GADX"/>
    <property type="match status" value="1"/>
</dbReference>
<comment type="caution">
    <text evidence="5">The sequence shown here is derived from an EMBL/GenBank/DDBJ whole genome shotgun (WGS) entry which is preliminary data.</text>
</comment>
<evidence type="ECO:0000256" key="1">
    <source>
        <dbReference type="ARBA" id="ARBA00023015"/>
    </source>
</evidence>
<dbReference type="Pfam" id="PF12625">
    <property type="entry name" value="Arabinose_bd"/>
    <property type="match status" value="1"/>
</dbReference>
<evidence type="ECO:0000313" key="5">
    <source>
        <dbReference type="EMBL" id="TLP68630.1"/>
    </source>
</evidence>
<keyword evidence="1" id="KW-0805">Transcription regulation</keyword>
<reference evidence="6" key="2">
    <citation type="submission" date="2019-06" db="EMBL/GenBank/DDBJ databases">
        <title>AzeR, a transcriptional regulator that responds to azelaic acid in Pseudomonas nitroreducens.</title>
        <authorList>
            <person name="Bez C."/>
            <person name="Javvadi S.G."/>
            <person name="Bertani I."/>
            <person name="Devescovi G."/>
            <person name="Studholme D.J."/>
            <person name="Geller A."/>
            <person name="Levy A."/>
            <person name="Venturi V."/>
        </authorList>
    </citation>
    <scope>NUCLEOTIDE SEQUENCE [LARGE SCALE GENOMIC DNA]</scope>
    <source>
        <strain evidence="6">DSM 9128</strain>
    </source>
</reference>
<gene>
    <name evidence="5" type="ORF">FEA48_29740</name>
</gene>
<feature type="domain" description="HTH araC/xylS-type" evidence="4">
    <location>
        <begin position="244"/>
        <end position="341"/>
    </location>
</feature>
<dbReference type="PANTHER" id="PTHR47894:SF1">
    <property type="entry name" value="HTH-TYPE TRANSCRIPTIONAL REGULATOR VQSM"/>
    <property type="match status" value="1"/>
</dbReference>
<keyword evidence="2" id="KW-0238">DNA-binding</keyword>
<dbReference type="SUPFAM" id="SSF46689">
    <property type="entry name" value="Homeodomain-like"/>
    <property type="match status" value="1"/>
</dbReference>
<evidence type="ECO:0000259" key="4">
    <source>
        <dbReference type="PROSITE" id="PS01124"/>
    </source>
</evidence>
<dbReference type="AlphaFoldDB" id="A0A5R8ZQT7"/>
<dbReference type="Gene3D" id="1.10.10.60">
    <property type="entry name" value="Homeodomain-like"/>
    <property type="match status" value="1"/>
</dbReference>
<dbReference type="SMART" id="SM00342">
    <property type="entry name" value="HTH_ARAC"/>
    <property type="match status" value="1"/>
</dbReference>
<reference evidence="5 6" key="1">
    <citation type="submission" date="2019-05" db="EMBL/GenBank/DDBJ databases">
        <authorList>
            <person name="Moore K."/>
            <person name="O'Neill P."/>
            <person name="Farbos A."/>
            <person name="Studholme D.J."/>
        </authorList>
    </citation>
    <scope>NUCLEOTIDE SEQUENCE [LARGE SCALE GENOMIC DNA]</scope>
    <source>
        <strain evidence="5 6">DSM 9128</strain>
    </source>
</reference>
<evidence type="ECO:0000256" key="2">
    <source>
        <dbReference type="ARBA" id="ARBA00023125"/>
    </source>
</evidence>
<accession>A0A5R8ZQT7</accession>
<dbReference type="InterPro" id="IPR009057">
    <property type="entry name" value="Homeodomain-like_sf"/>
</dbReference>
<dbReference type="RefSeq" id="WP_138217002.1">
    <property type="nucleotide sequence ID" value="NZ_VASG01000012.1"/>
</dbReference>
<sequence length="346" mass="38465">MSPASAPPSNAFYAPTLLPAMEELLARGVAATELEDCMRRTLLELRTPLVRVPLFLSRRFWDLAERASGDAAIGLLAGKRFVSTLTNGLTYLFDVAPTLEAACTYFARYFPYFNGSLRIELRAEGDSIALVLSECGALLSGRQSREYTLVGICSLLRRKLLASGLAQDPLLGIRLPGHAPADTDLYEQTLRAPLQWCSDASEMVLQLQPALFRHPLSPANPELEATLVGIVEQARGQTQRTLLDEAADHIASTLAEGASFQSFCRMRHLTERTAARRLLSHGWRYSELLDEQRRYKALDLLEDAALSLAQITDLLGYGDLQSFSRAFGRWYDSSPGAWREARWRQA</sequence>
<dbReference type="GO" id="GO:0003700">
    <property type="term" value="F:DNA-binding transcription factor activity"/>
    <property type="evidence" value="ECO:0007669"/>
    <property type="project" value="InterPro"/>
</dbReference>
<dbReference type="Proteomes" id="UP000307510">
    <property type="component" value="Unassembled WGS sequence"/>
</dbReference>
<organism evidence="5 6">
    <name type="scientific">Pseudomonas nitroreducens</name>
    <dbReference type="NCBI Taxonomy" id="46680"/>
    <lineage>
        <taxon>Bacteria</taxon>
        <taxon>Pseudomonadati</taxon>
        <taxon>Pseudomonadota</taxon>
        <taxon>Gammaproteobacteria</taxon>
        <taxon>Pseudomonadales</taxon>
        <taxon>Pseudomonadaceae</taxon>
        <taxon>Pseudomonas</taxon>
    </lineage>
</organism>
<dbReference type="GO" id="GO:0005829">
    <property type="term" value="C:cytosol"/>
    <property type="evidence" value="ECO:0007669"/>
    <property type="project" value="TreeGrafter"/>
</dbReference>
<dbReference type="InterPro" id="IPR032687">
    <property type="entry name" value="AraC-type_N"/>
</dbReference>
<evidence type="ECO:0000256" key="3">
    <source>
        <dbReference type="ARBA" id="ARBA00023163"/>
    </source>
</evidence>
<name>A0A5R8ZQT7_PSENT</name>
<proteinExistence type="predicted"/>
<dbReference type="GO" id="GO:0000976">
    <property type="term" value="F:transcription cis-regulatory region binding"/>
    <property type="evidence" value="ECO:0007669"/>
    <property type="project" value="TreeGrafter"/>
</dbReference>
<dbReference type="Pfam" id="PF12833">
    <property type="entry name" value="HTH_18"/>
    <property type="match status" value="1"/>
</dbReference>
<protein>
    <submittedName>
        <fullName evidence="5">AraC family transcriptional regulator</fullName>
    </submittedName>
</protein>
<dbReference type="EMBL" id="VASG01000012">
    <property type="protein sequence ID" value="TLP68630.1"/>
    <property type="molecule type" value="Genomic_DNA"/>
</dbReference>
<dbReference type="InterPro" id="IPR018060">
    <property type="entry name" value="HTH_AraC"/>
</dbReference>